<reference evidence="4" key="1">
    <citation type="submission" date="2022-10" db="EMBL/GenBank/DDBJ databases">
        <title>The complete genomes of actinobacterial strains from the NBC collection.</title>
        <authorList>
            <person name="Joergensen T.S."/>
            <person name="Alvarez Arevalo M."/>
            <person name="Sterndorff E.B."/>
            <person name="Faurdal D."/>
            <person name="Vuksanovic O."/>
            <person name="Mourched A.-S."/>
            <person name="Charusanti P."/>
            <person name="Shaw S."/>
            <person name="Blin K."/>
            <person name="Weber T."/>
        </authorList>
    </citation>
    <scope>NUCLEOTIDE SEQUENCE</scope>
    <source>
        <strain evidence="4">NBC_00060</strain>
    </source>
</reference>
<feature type="region of interest" description="Disordered" evidence="1">
    <location>
        <begin position="72"/>
        <end position="105"/>
    </location>
</feature>
<proteinExistence type="predicted"/>
<dbReference type="EMBL" id="CP108253">
    <property type="protein sequence ID" value="WTU39496.1"/>
    <property type="molecule type" value="Genomic_DNA"/>
</dbReference>
<dbReference type="Pfam" id="PF19955">
    <property type="entry name" value="EAD1"/>
    <property type="match status" value="1"/>
</dbReference>
<evidence type="ECO:0000259" key="3">
    <source>
        <dbReference type="Pfam" id="PF19955"/>
    </source>
</evidence>
<accession>A0AAU2GWB7</accession>
<evidence type="ECO:0000256" key="1">
    <source>
        <dbReference type="SAM" id="MobiDB-lite"/>
    </source>
</evidence>
<feature type="domain" description="Effector-associated" evidence="3">
    <location>
        <begin position="4"/>
        <end position="78"/>
    </location>
</feature>
<organism evidence="4">
    <name type="scientific">Streptomyces sp. NBC_00060</name>
    <dbReference type="NCBI Taxonomy" id="2975636"/>
    <lineage>
        <taxon>Bacteria</taxon>
        <taxon>Bacillati</taxon>
        <taxon>Actinomycetota</taxon>
        <taxon>Actinomycetes</taxon>
        <taxon>Kitasatosporales</taxon>
        <taxon>Streptomycetaceae</taxon>
        <taxon>Streptomyces</taxon>
    </lineage>
</organism>
<dbReference type="AlphaFoldDB" id="A0AAU2GWB7"/>
<feature type="transmembrane region" description="Helical" evidence="2">
    <location>
        <begin position="114"/>
        <end position="137"/>
    </location>
</feature>
<evidence type="ECO:0000313" key="4">
    <source>
        <dbReference type="EMBL" id="WTU39496.1"/>
    </source>
</evidence>
<name>A0AAU2GWB7_9ACTN</name>
<dbReference type="InterPro" id="IPR045430">
    <property type="entry name" value="EAD1"/>
</dbReference>
<gene>
    <name evidence="4" type="ORF">OHV25_07880</name>
</gene>
<sequence>MNGFTEAEQEMLGRLYNQGEDARQLLMRAGFPTNRIPDFRNPQAFWFDVDTSLNNGIMRDGRNAILTIVQQDYPETPSRGRRERPPQNPTPTSPPEPSPDTPSASERLLSRTQIIVASISAAGLITVAVVTGVFLLLGGDDKKGDPKPTSSPSLLTLKRPEYSLYASGKKIAGGAVRWQSNGPIIVGVTLNDGRCSVKVKIVVKDHSGKVVGRDEHVGCGADKKPGYSSTFNESGIEQVGISLYDNEKLVAQTTCSRSGECWATGV</sequence>
<keyword evidence="2" id="KW-1133">Transmembrane helix</keyword>
<feature type="compositionally biased region" description="Pro residues" evidence="1">
    <location>
        <begin position="86"/>
        <end position="100"/>
    </location>
</feature>
<protein>
    <submittedName>
        <fullName evidence="4">Effector-associated domain EAD1-containing protein</fullName>
    </submittedName>
</protein>
<evidence type="ECO:0000256" key="2">
    <source>
        <dbReference type="SAM" id="Phobius"/>
    </source>
</evidence>
<keyword evidence="2" id="KW-0812">Transmembrane</keyword>
<keyword evidence="2" id="KW-0472">Membrane</keyword>